<dbReference type="InterPro" id="IPR016624">
    <property type="entry name" value="UCP014753"/>
</dbReference>
<dbReference type="PANTHER" id="PTHR35339">
    <property type="entry name" value="LINALOOL DEHYDRATASE_ISOMERASE DOMAIN-CONTAINING PROTEIN"/>
    <property type="match status" value="1"/>
</dbReference>
<dbReference type="Proteomes" id="UP000249819">
    <property type="component" value="Unassembled WGS sequence"/>
</dbReference>
<evidence type="ECO:0000313" key="2">
    <source>
        <dbReference type="EMBL" id="RAJ83127.1"/>
    </source>
</evidence>
<comment type="caution">
    <text evidence="2">The sequence shown here is derived from an EMBL/GenBank/DDBJ whole genome shotgun (WGS) entry which is preliminary data.</text>
</comment>
<dbReference type="InterPro" id="IPR049349">
    <property type="entry name" value="DUF2264_N"/>
</dbReference>
<feature type="domain" description="DUF2264" evidence="1">
    <location>
        <begin position="39"/>
        <end position="400"/>
    </location>
</feature>
<reference evidence="2 3" key="1">
    <citation type="submission" date="2018-06" db="EMBL/GenBank/DDBJ databases">
        <title>Genomic Encyclopedia of Archaeal and Bacterial Type Strains, Phase II (KMG-II): from individual species to whole genera.</title>
        <authorList>
            <person name="Goeker M."/>
        </authorList>
    </citation>
    <scope>NUCLEOTIDE SEQUENCE [LARGE SCALE GENOMIC DNA]</scope>
    <source>
        <strain evidence="2 3">DSM 29821</strain>
    </source>
</reference>
<sequence length="419" mass="46376">MNRRIFLKSVPLAGLAGAAGTDKGILKEIAGSTAKPVSDRDYHTALLYRISHPVIQHLSEGKLKAAMPREVAPKYGKPVDKVTYLEAFGRTLSGTAPWLELGEDSSTEGRLRGKLGDAARQALQMACDPGSPDYMNFTGKFDPQPLVDGAFLALGLMRAPQQLWGKLKPAVQQQLVTALKQLRSIKAFNNNWVLFSATIEAALLQFDAGWERKPVDVAVEKIMEWYKGDSMYGDGQSFHYDYYNAFVIHPMLVQVLKVLADKGEGSKEQYELALKRMQRYGIIQERQISPEGAFPVVGRSMAYRSGAFQPLSMLALENHLPAELTPAQVRCALTAMHKRIFSRPENFDKDNWLRIGFCGHQPGIADGYISTGSLYLCTNSFLHLGLAPDHTLWTSPAADWTAKLAYGGNDVARDHAIDF</sequence>
<gene>
    <name evidence="2" type="ORF">CLV59_10384</name>
</gene>
<dbReference type="PANTHER" id="PTHR35339:SF3">
    <property type="entry name" value="DUF2264 DOMAIN-CONTAINING PROTEIN"/>
    <property type="match status" value="1"/>
</dbReference>
<dbReference type="RefSeq" id="WP_111591791.1">
    <property type="nucleotide sequence ID" value="NZ_QLMA01000003.1"/>
</dbReference>
<keyword evidence="3" id="KW-1185">Reference proteome</keyword>
<name>A0A327W1G0_9BACT</name>
<protein>
    <recommendedName>
        <fullName evidence="1">DUF2264 domain-containing protein</fullName>
    </recommendedName>
</protein>
<organism evidence="2 3">
    <name type="scientific">Chitinophaga dinghuensis</name>
    <dbReference type="NCBI Taxonomy" id="1539050"/>
    <lineage>
        <taxon>Bacteria</taxon>
        <taxon>Pseudomonadati</taxon>
        <taxon>Bacteroidota</taxon>
        <taxon>Chitinophagia</taxon>
        <taxon>Chitinophagales</taxon>
        <taxon>Chitinophagaceae</taxon>
        <taxon>Chitinophaga</taxon>
    </lineage>
</organism>
<dbReference type="OrthoDB" id="9813465at2"/>
<dbReference type="PIRSF" id="PIRSF014753">
    <property type="entry name" value="UCP014753"/>
    <property type="match status" value="1"/>
</dbReference>
<evidence type="ECO:0000313" key="3">
    <source>
        <dbReference type="Proteomes" id="UP000249819"/>
    </source>
</evidence>
<dbReference type="EMBL" id="QLMA01000003">
    <property type="protein sequence ID" value="RAJ83127.1"/>
    <property type="molecule type" value="Genomic_DNA"/>
</dbReference>
<proteinExistence type="predicted"/>
<evidence type="ECO:0000259" key="1">
    <source>
        <dbReference type="Pfam" id="PF10022"/>
    </source>
</evidence>
<dbReference type="Pfam" id="PF10022">
    <property type="entry name" value="DUF2264"/>
    <property type="match status" value="1"/>
</dbReference>
<accession>A0A327W1G0</accession>
<dbReference type="AlphaFoldDB" id="A0A327W1G0"/>